<accession>A0A2A6DFQ7</accession>
<name>A0A2A6DFQ7_SALER</name>
<reference evidence="1" key="1">
    <citation type="submission" date="2017-08" db="EMBL/GenBank/DDBJ databases">
        <title>Whole genome sequencing of Salmonella enterica.</title>
        <authorList>
            <person name="Bell R."/>
            <person name="Levy K."/>
        </authorList>
    </citation>
    <scope>NUCLEOTIDE SEQUENCE [LARGE SCALE GENOMIC DNA]</scope>
    <source>
        <strain evidence="1">CFSAN060805</strain>
    </source>
</reference>
<proteinExistence type="predicted"/>
<dbReference type="EMBL" id="NPLM01000001">
    <property type="protein sequence ID" value="PDN88517.1"/>
    <property type="molecule type" value="Genomic_DNA"/>
</dbReference>
<protein>
    <submittedName>
        <fullName evidence="1">Uncharacterized protein</fullName>
    </submittedName>
</protein>
<organism evidence="1">
    <name type="scientific">Salmonella enterica</name>
    <name type="common">Salmonella choleraesuis</name>
    <dbReference type="NCBI Taxonomy" id="28901"/>
    <lineage>
        <taxon>Bacteria</taxon>
        <taxon>Pseudomonadati</taxon>
        <taxon>Pseudomonadota</taxon>
        <taxon>Gammaproteobacteria</taxon>
        <taxon>Enterobacterales</taxon>
        <taxon>Enterobacteriaceae</taxon>
        <taxon>Salmonella</taxon>
    </lineage>
</organism>
<evidence type="ECO:0000313" key="1">
    <source>
        <dbReference type="EMBL" id="PDN88517.1"/>
    </source>
</evidence>
<gene>
    <name evidence="1" type="ORF">CIC26_02310</name>
</gene>
<dbReference type="RefSeq" id="WP_001530147.1">
    <property type="nucleotide sequence ID" value="NZ_AP026948.1"/>
</dbReference>
<dbReference type="Proteomes" id="UP000873581">
    <property type="component" value="Unassembled WGS sequence"/>
</dbReference>
<dbReference type="AlphaFoldDB" id="A0A2A6DFQ7"/>
<sequence length="111" mass="12657">MNSPHYFSAKALNDEIIARLLKDEDRLVISKSFSGDNHCGWHITAPRYLWIKAGVHPVWIRESKGNKLQSKVGTKRMKRARQLLSLSLQENKSISFTQPLPAQVFHSNLCA</sequence>
<comment type="caution">
    <text evidence="1">The sequence shown here is derived from an EMBL/GenBank/DDBJ whole genome shotgun (WGS) entry which is preliminary data.</text>
</comment>